<proteinExistence type="predicted"/>
<dbReference type="Proteomes" id="UP000516412">
    <property type="component" value="Chromosome"/>
</dbReference>
<reference evidence="1" key="1">
    <citation type="submission" date="2024-06" db="EMBL/GenBank/DDBJ databases">
        <title>Complete Genome Sequence of mouse commensal type strain Neisseria musculi.</title>
        <authorList>
            <person name="Thapa E."/>
            <person name="Aluvathingal J."/>
            <person name="Nadendla S."/>
            <person name="Mehta A."/>
            <person name="Tettelin H."/>
            <person name="Weyand N.J."/>
        </authorList>
    </citation>
    <scope>NUCLEOTIDE SEQUENCE</scope>
    <source>
        <strain evidence="1">NW831</strain>
    </source>
</reference>
<name>A0A7H1MDC6_9NEIS</name>
<dbReference type="AlphaFoldDB" id="A0A7H1MDC6"/>
<dbReference type="KEGG" id="nmus:H7A79_0290"/>
<organism evidence="1 2">
    <name type="scientific">Neisseria musculi</name>
    <dbReference type="NCBI Taxonomy" id="1815583"/>
    <lineage>
        <taxon>Bacteria</taxon>
        <taxon>Pseudomonadati</taxon>
        <taxon>Pseudomonadota</taxon>
        <taxon>Betaproteobacteria</taxon>
        <taxon>Neisseriales</taxon>
        <taxon>Neisseriaceae</taxon>
        <taxon>Neisseria</taxon>
    </lineage>
</organism>
<sequence>MQNQKGAAGGGGGHAFQTHALGSQTGGSFRVQKHLFAARAYQNHFGKAAAFFGRLKKIFCRQVGGVGWGRAADVSAGQHHSLRIGLPVNFDSARRISRYRILPFGAGFFDQHKRLQSVNKDAEKAVFR</sequence>
<dbReference type="EMBL" id="CP060414">
    <property type="protein sequence ID" value="QNT59641.1"/>
    <property type="molecule type" value="Genomic_DNA"/>
</dbReference>
<evidence type="ECO:0000313" key="2">
    <source>
        <dbReference type="Proteomes" id="UP000516412"/>
    </source>
</evidence>
<gene>
    <name evidence="1" type="ORF">H7A79_0290</name>
</gene>
<accession>A0A7H1MDC6</accession>
<keyword evidence="2" id="KW-1185">Reference proteome</keyword>
<protein>
    <submittedName>
        <fullName evidence="1">Uncharacterized protein</fullName>
    </submittedName>
</protein>
<evidence type="ECO:0000313" key="1">
    <source>
        <dbReference type="EMBL" id="QNT59641.1"/>
    </source>
</evidence>